<dbReference type="EMBL" id="JAVDYB010000001">
    <property type="protein sequence ID" value="MDR7277619.1"/>
    <property type="molecule type" value="Genomic_DNA"/>
</dbReference>
<reference evidence="2" key="1">
    <citation type="submission" date="2023-07" db="EMBL/GenBank/DDBJ databases">
        <title>Sequencing the genomes of 1000 actinobacteria strains.</title>
        <authorList>
            <person name="Klenk H.-P."/>
        </authorList>
    </citation>
    <scope>NUCLEOTIDE SEQUENCE</scope>
    <source>
        <strain evidence="2">DSM 44707</strain>
    </source>
</reference>
<accession>A0AAE4CC53</accession>
<dbReference type="RefSeq" id="WP_310370014.1">
    <property type="nucleotide sequence ID" value="NZ_JAVDYB010000001.1"/>
</dbReference>
<organism evidence="2 3">
    <name type="scientific">Catenuloplanes atrovinosus</name>
    <dbReference type="NCBI Taxonomy" id="137266"/>
    <lineage>
        <taxon>Bacteria</taxon>
        <taxon>Bacillati</taxon>
        <taxon>Actinomycetota</taxon>
        <taxon>Actinomycetes</taxon>
        <taxon>Micromonosporales</taxon>
        <taxon>Micromonosporaceae</taxon>
        <taxon>Catenuloplanes</taxon>
    </lineage>
</organism>
<proteinExistence type="predicted"/>
<name>A0AAE4CC53_9ACTN</name>
<evidence type="ECO:0000313" key="2">
    <source>
        <dbReference type="EMBL" id="MDR7277619.1"/>
    </source>
</evidence>
<evidence type="ECO:0000256" key="1">
    <source>
        <dbReference type="SAM" id="MobiDB-lite"/>
    </source>
</evidence>
<sequence length="199" mass="21642">MVDRGGLAGRRPIRRSVGDAELEIFANLTEAHARTARRLRAMRRHRAVRAGAVVVQDLQIPVDGRPPAVGAVFVSACTQLWLWDDLEAARARRLPARVLRVRAGRIDSIAGRAAIAGVVAAVRRPPEPARAAAGMFRTTLLDGYTIRWIPGDGTIMSIPAPGQLRAGPPAPRRWQHRAAARRPARTGRARHAPRRPAGT</sequence>
<gene>
    <name evidence="2" type="ORF">J2S41_004397</name>
</gene>
<dbReference type="AlphaFoldDB" id="A0AAE4CC53"/>
<comment type="caution">
    <text evidence="2">The sequence shown here is derived from an EMBL/GenBank/DDBJ whole genome shotgun (WGS) entry which is preliminary data.</text>
</comment>
<feature type="region of interest" description="Disordered" evidence="1">
    <location>
        <begin position="164"/>
        <end position="199"/>
    </location>
</feature>
<protein>
    <submittedName>
        <fullName evidence="2">Uncharacterized protein</fullName>
    </submittedName>
</protein>
<dbReference type="Proteomes" id="UP001183643">
    <property type="component" value="Unassembled WGS sequence"/>
</dbReference>
<evidence type="ECO:0000313" key="3">
    <source>
        <dbReference type="Proteomes" id="UP001183643"/>
    </source>
</evidence>
<feature type="compositionally biased region" description="Basic residues" evidence="1">
    <location>
        <begin position="173"/>
        <end position="199"/>
    </location>
</feature>
<keyword evidence="3" id="KW-1185">Reference proteome</keyword>